<protein>
    <recommendedName>
        <fullName evidence="3">Phage protein</fullName>
    </recommendedName>
</protein>
<dbReference type="EMBL" id="JAVAJI010000027">
    <property type="protein sequence ID" value="MDP4545843.1"/>
    <property type="molecule type" value="Genomic_DNA"/>
</dbReference>
<proteinExistence type="predicted"/>
<gene>
    <name evidence="1" type="ORF">Q8P09_12235</name>
</gene>
<evidence type="ECO:0008006" key="3">
    <source>
        <dbReference type="Google" id="ProtNLM"/>
    </source>
</evidence>
<keyword evidence="2" id="KW-1185">Reference proteome</keyword>
<dbReference type="Proteomes" id="UP001228171">
    <property type="component" value="Unassembled WGS sequence"/>
</dbReference>
<evidence type="ECO:0000313" key="2">
    <source>
        <dbReference type="Proteomes" id="UP001228171"/>
    </source>
</evidence>
<reference evidence="1 2" key="1">
    <citation type="submission" date="2023-08" db="EMBL/GenBank/DDBJ databases">
        <authorList>
            <person name="Kumar R."/>
        </authorList>
    </citation>
    <scope>NUCLEOTIDE SEQUENCE [LARGE SCALE GENOMIC DNA]</scope>
    <source>
        <strain evidence="1 2">LUR13</strain>
    </source>
</reference>
<organism evidence="1 2">
    <name type="scientific">Psychrobacter faecalis</name>
    <dbReference type="NCBI Taxonomy" id="180588"/>
    <lineage>
        <taxon>Bacteria</taxon>
        <taxon>Pseudomonadati</taxon>
        <taxon>Pseudomonadota</taxon>
        <taxon>Gammaproteobacteria</taxon>
        <taxon>Moraxellales</taxon>
        <taxon>Moraxellaceae</taxon>
        <taxon>Psychrobacter</taxon>
    </lineage>
</organism>
<comment type="caution">
    <text evidence="1">The sequence shown here is derived from an EMBL/GenBank/DDBJ whole genome shotgun (WGS) entry which is preliminary data.</text>
</comment>
<name>A0ABT9HJ96_9GAMM</name>
<evidence type="ECO:0000313" key="1">
    <source>
        <dbReference type="EMBL" id="MDP4545843.1"/>
    </source>
</evidence>
<accession>A0ABT9HJ96</accession>
<dbReference type="RefSeq" id="WP_305936039.1">
    <property type="nucleotide sequence ID" value="NZ_JAVAJI010000027.1"/>
</dbReference>
<sequence>MIEYKSDEVVEVKAIQWTGDNMDEVQEVIKTQSGVDGESFVMGNTVYLSGHEGMTLGNIGDYIVEHVTGDLFICPQDEFSERYELMKSKG</sequence>